<organism evidence="1 2">
    <name type="scientific">Streptomyces spororaveus</name>
    <dbReference type="NCBI Taxonomy" id="284039"/>
    <lineage>
        <taxon>Bacteria</taxon>
        <taxon>Bacillati</taxon>
        <taxon>Actinomycetota</taxon>
        <taxon>Actinomycetes</taxon>
        <taxon>Kitasatosporales</taxon>
        <taxon>Streptomycetaceae</taxon>
        <taxon>Streptomyces</taxon>
    </lineage>
</organism>
<proteinExistence type="predicted"/>
<dbReference type="RefSeq" id="WP_202198497.1">
    <property type="nucleotide sequence ID" value="NZ_BAAATO010000006.1"/>
</dbReference>
<sequence>MTEQSRTADPVARAMGELLPAGGSMWWRAAVVQAARWMLPLWTPVTVPRHHTSAINRQRLAVLALAILTTSHEAQQPVDQVGIAQVHALLAADAGKEMVGGVPTDPWGVRRRMEAAIRGLGEAGDAARPVLAVYEQLARIEYPDSTWSHDAPNASDLAVAVWWLNRALASLTDQEVHRLPPAPAPAPSLVVKVRGAIRRADHAPGPHGPIDPLACPSCGSPEGWTIYCDGMAASALCPYGHVSTHEVLTAPHVRTSVLLHPVQIQPDEAGSVDIPMDIVVAGLHASETDDPYDHWRGRNWARLSGGTRPGR</sequence>
<gene>
    <name evidence="1" type="ORF">Sspor_18380</name>
</gene>
<comment type="caution">
    <text evidence="1">The sequence shown here is derived from an EMBL/GenBank/DDBJ whole genome shotgun (WGS) entry which is preliminary data.</text>
</comment>
<dbReference type="EMBL" id="BNED01000005">
    <property type="protein sequence ID" value="GHI76277.1"/>
    <property type="molecule type" value="Genomic_DNA"/>
</dbReference>
<evidence type="ECO:0000313" key="1">
    <source>
        <dbReference type="EMBL" id="GHI76277.1"/>
    </source>
</evidence>
<accession>A0ABQ3T811</accession>
<protein>
    <submittedName>
        <fullName evidence="1">Uncharacterized protein</fullName>
    </submittedName>
</protein>
<name>A0ABQ3T811_9ACTN</name>
<evidence type="ECO:0000313" key="2">
    <source>
        <dbReference type="Proteomes" id="UP000608522"/>
    </source>
</evidence>
<dbReference type="Proteomes" id="UP000608522">
    <property type="component" value="Unassembled WGS sequence"/>
</dbReference>
<keyword evidence="2" id="KW-1185">Reference proteome</keyword>
<reference evidence="2" key="1">
    <citation type="submission" date="2023-07" db="EMBL/GenBank/DDBJ databases">
        <title>Whole genome shotgun sequence of Streptomyces spororaveus NBRC 15456.</title>
        <authorList>
            <person name="Komaki H."/>
            <person name="Tamura T."/>
        </authorList>
    </citation>
    <scope>NUCLEOTIDE SEQUENCE [LARGE SCALE GENOMIC DNA]</scope>
    <source>
        <strain evidence="2">NBRC 15456</strain>
    </source>
</reference>